<dbReference type="EMBL" id="AP021875">
    <property type="protein sequence ID" value="BBO74142.1"/>
    <property type="molecule type" value="Genomic_DNA"/>
</dbReference>
<reference evidence="4 5" key="1">
    <citation type="submission" date="2019-11" db="EMBL/GenBank/DDBJ databases">
        <title>Comparative genomics of hydrocarbon-degrading Desulfosarcina strains.</title>
        <authorList>
            <person name="Watanabe M."/>
            <person name="Kojima H."/>
            <person name="Fukui M."/>
        </authorList>
    </citation>
    <scope>NUCLEOTIDE SEQUENCE [LARGE SCALE GENOMIC DNA]</scope>
    <source>
        <strain evidence="4 5">PP31</strain>
    </source>
</reference>
<evidence type="ECO:0000259" key="3">
    <source>
        <dbReference type="Pfam" id="PF01467"/>
    </source>
</evidence>
<dbReference type="KEGG" id="dwd:DSCW_15590"/>
<organism evidence="4 5">
    <name type="scientific">Desulfosarcina widdelii</name>
    <dbReference type="NCBI Taxonomy" id="947919"/>
    <lineage>
        <taxon>Bacteria</taxon>
        <taxon>Pseudomonadati</taxon>
        <taxon>Thermodesulfobacteriota</taxon>
        <taxon>Desulfobacteria</taxon>
        <taxon>Desulfobacterales</taxon>
        <taxon>Desulfosarcinaceae</taxon>
        <taxon>Desulfosarcina</taxon>
    </lineage>
</organism>
<dbReference type="SUPFAM" id="SSF52374">
    <property type="entry name" value="Nucleotidylyl transferase"/>
    <property type="match status" value="1"/>
</dbReference>
<name>A0A5K7YWK6_9BACT</name>
<feature type="domain" description="Cytidyltransferase-like" evidence="3">
    <location>
        <begin position="13"/>
        <end position="156"/>
    </location>
</feature>
<dbReference type="RefSeq" id="WP_155303194.1">
    <property type="nucleotide sequence ID" value="NZ_AP021875.1"/>
</dbReference>
<dbReference type="Gene3D" id="3.40.50.620">
    <property type="entry name" value="HUPs"/>
    <property type="match status" value="1"/>
</dbReference>
<keyword evidence="2" id="KW-0548">Nucleotidyltransferase</keyword>
<dbReference type="Pfam" id="PF01467">
    <property type="entry name" value="CTP_transf_like"/>
    <property type="match status" value="1"/>
</dbReference>
<evidence type="ECO:0000313" key="5">
    <source>
        <dbReference type="Proteomes" id="UP000427769"/>
    </source>
</evidence>
<protein>
    <recommendedName>
        <fullName evidence="3">Cytidyltransferase-like domain-containing protein</fullName>
    </recommendedName>
</protein>
<evidence type="ECO:0000256" key="1">
    <source>
        <dbReference type="ARBA" id="ARBA00022679"/>
    </source>
</evidence>
<dbReference type="AlphaFoldDB" id="A0A5K7YWK6"/>
<keyword evidence="1" id="KW-0808">Transferase</keyword>
<evidence type="ECO:0000256" key="2">
    <source>
        <dbReference type="ARBA" id="ARBA00022695"/>
    </source>
</evidence>
<gene>
    <name evidence="4" type="ORF">DSCW_15590</name>
</gene>
<keyword evidence="5" id="KW-1185">Reference proteome</keyword>
<accession>A0A5K7YWK6</accession>
<dbReference type="PANTHER" id="PTHR21342">
    <property type="entry name" value="PHOSPHOPANTETHEINE ADENYLYLTRANSFERASE"/>
    <property type="match status" value="1"/>
</dbReference>
<dbReference type="InterPro" id="IPR014729">
    <property type="entry name" value="Rossmann-like_a/b/a_fold"/>
</dbReference>
<proteinExistence type="predicted"/>
<evidence type="ECO:0000313" key="4">
    <source>
        <dbReference type="EMBL" id="BBO74142.1"/>
    </source>
</evidence>
<dbReference type="InterPro" id="IPR004821">
    <property type="entry name" value="Cyt_trans-like"/>
</dbReference>
<dbReference type="PANTHER" id="PTHR21342:SF0">
    <property type="entry name" value="BIFUNCTIONAL NMN ADENYLYLTRANSFERASE_NUDIX HYDROLASE"/>
    <property type="match status" value="1"/>
</dbReference>
<dbReference type="Proteomes" id="UP000427769">
    <property type="component" value="Chromosome"/>
</dbReference>
<dbReference type="GO" id="GO:0016779">
    <property type="term" value="F:nucleotidyltransferase activity"/>
    <property type="evidence" value="ECO:0007669"/>
    <property type="project" value="UniProtKB-KW"/>
</dbReference>
<dbReference type="OrthoDB" id="3249147at2"/>
<sequence length="188" mass="22228">MNAPQPPYETGVIHGRFQVLHNDHLRYLLAGKERCRRLVVGITNPDPFTTKKEETNPERSDPLANPLTYHERYTMVRTALIEAGVDDRDLDIVPFPINMPERYRFYVPMDAVFFISIYDDWGRRKHRYFTSLGLNTYVLWEVPPEKKGISATDIRRSIVDDRPWQHLVPACVPPLLERWKLRERLKNR</sequence>